<dbReference type="EMBL" id="CP134501">
    <property type="protein sequence ID" value="WNF32065.1"/>
    <property type="molecule type" value="Genomic_DNA"/>
</dbReference>
<dbReference type="GeneID" id="301126771"/>
<protein>
    <submittedName>
        <fullName evidence="2">Stressosome-associated protein Prli42</fullName>
    </submittedName>
</protein>
<organism evidence="2 3">
    <name type="scientific">Aeribacillus composti</name>
    <dbReference type="NCBI Taxonomy" id="1868734"/>
    <lineage>
        <taxon>Bacteria</taxon>
        <taxon>Bacillati</taxon>
        <taxon>Bacillota</taxon>
        <taxon>Bacilli</taxon>
        <taxon>Bacillales</taxon>
        <taxon>Bacillaceae</taxon>
        <taxon>Aeribacillus</taxon>
    </lineage>
</organism>
<dbReference type="RefSeq" id="WP_153028099.1">
    <property type="nucleotide sequence ID" value="NZ_CP134501.1"/>
</dbReference>
<keyword evidence="1" id="KW-0812">Transmembrane</keyword>
<accession>A0ABY9WB75</accession>
<keyword evidence="1" id="KW-0472">Membrane</keyword>
<sequence>MTSKKMQKWVVYIMLGSLLITSILTGITMWL</sequence>
<dbReference type="NCBIfam" id="NF033880">
    <property type="entry name" value="Prli42"/>
    <property type="match status" value="1"/>
</dbReference>
<evidence type="ECO:0000313" key="3">
    <source>
        <dbReference type="Proteomes" id="UP001303701"/>
    </source>
</evidence>
<gene>
    <name evidence="2" type="primary">prli42</name>
    <name evidence="2" type="ORF">RI196_12325</name>
</gene>
<proteinExistence type="predicted"/>
<evidence type="ECO:0000256" key="1">
    <source>
        <dbReference type="SAM" id="Phobius"/>
    </source>
</evidence>
<feature type="transmembrane region" description="Helical" evidence="1">
    <location>
        <begin position="9"/>
        <end position="30"/>
    </location>
</feature>
<name>A0ABY9WB75_9BACI</name>
<keyword evidence="1" id="KW-1133">Transmembrane helix</keyword>
<reference evidence="2 3" key="1">
    <citation type="submission" date="2023-09" db="EMBL/GenBank/DDBJ databases">
        <title>Different Types of Thermotolerant Ring-Cleaving Dioxygenases derived from Aeribacillus composti HB-1 applied for multiple aromatic hydrocarbons removal.</title>
        <authorList>
            <person name="Cao L."/>
            <person name="Li M."/>
            <person name="Ma T."/>
        </authorList>
    </citation>
    <scope>NUCLEOTIDE SEQUENCE [LARGE SCALE GENOMIC DNA]</scope>
    <source>
        <strain evidence="2 3">HB-1</strain>
    </source>
</reference>
<dbReference type="InterPro" id="IPR049722">
    <property type="entry name" value="Prli42-like"/>
</dbReference>
<evidence type="ECO:0000313" key="2">
    <source>
        <dbReference type="EMBL" id="WNF32065.1"/>
    </source>
</evidence>
<dbReference type="Proteomes" id="UP001303701">
    <property type="component" value="Chromosome"/>
</dbReference>
<keyword evidence="3" id="KW-1185">Reference proteome</keyword>